<dbReference type="EMBL" id="CAJMWS010000270">
    <property type="protein sequence ID" value="CAE6387979.1"/>
    <property type="molecule type" value="Genomic_DNA"/>
</dbReference>
<organism evidence="1 2">
    <name type="scientific">Rhizoctonia solani</name>
    <dbReference type="NCBI Taxonomy" id="456999"/>
    <lineage>
        <taxon>Eukaryota</taxon>
        <taxon>Fungi</taxon>
        <taxon>Dikarya</taxon>
        <taxon>Basidiomycota</taxon>
        <taxon>Agaricomycotina</taxon>
        <taxon>Agaricomycetes</taxon>
        <taxon>Cantharellales</taxon>
        <taxon>Ceratobasidiaceae</taxon>
        <taxon>Rhizoctonia</taxon>
    </lineage>
</organism>
<comment type="caution">
    <text evidence="1">The sequence shown here is derived from an EMBL/GenBank/DDBJ whole genome shotgun (WGS) entry which is preliminary data.</text>
</comment>
<evidence type="ECO:0008006" key="3">
    <source>
        <dbReference type="Google" id="ProtNLM"/>
    </source>
</evidence>
<evidence type="ECO:0000313" key="1">
    <source>
        <dbReference type="EMBL" id="CAE6387979.1"/>
    </source>
</evidence>
<accession>A0A8H2WJ70</accession>
<dbReference type="CDD" id="cd00303">
    <property type="entry name" value="retropepsin_like"/>
    <property type="match status" value="1"/>
</dbReference>
<dbReference type="InterPro" id="IPR021109">
    <property type="entry name" value="Peptidase_aspartic_dom_sf"/>
</dbReference>
<reference evidence="1" key="1">
    <citation type="submission" date="2021-01" db="EMBL/GenBank/DDBJ databases">
        <authorList>
            <person name="Kaushik A."/>
        </authorList>
    </citation>
    <scope>NUCLEOTIDE SEQUENCE</scope>
    <source>
        <strain evidence="1">AG1-1C</strain>
    </source>
</reference>
<dbReference type="AlphaFoldDB" id="A0A8H2WJ70"/>
<evidence type="ECO:0000313" key="2">
    <source>
        <dbReference type="Proteomes" id="UP000663846"/>
    </source>
</evidence>
<dbReference type="Proteomes" id="UP000663846">
    <property type="component" value="Unassembled WGS sequence"/>
</dbReference>
<gene>
    <name evidence="1" type="ORF">RDB_LOCUS41183</name>
</gene>
<name>A0A8H2WJ70_9AGAM</name>
<sequence>MDPISTLIDSGSSQNFMDITFACNHKIPLIEIPSPRTVIAIEGKEVEDKTRHKAILDLIIEGRNFKQTFYAMPLGDIPLILGLTWLKEANPTICWRDFSLSYQEEGPIKGKIAQDLQIPPEIEDFQDVFSEELFMQLPEHQPYDCTTNFKEGSELS</sequence>
<dbReference type="Gene3D" id="2.40.70.10">
    <property type="entry name" value="Acid Proteases"/>
    <property type="match status" value="1"/>
</dbReference>
<proteinExistence type="predicted"/>
<dbReference type="Pfam" id="PF08284">
    <property type="entry name" value="RVP_2"/>
    <property type="match status" value="1"/>
</dbReference>
<protein>
    <recommendedName>
        <fullName evidence="3">Reverse transcriptase domain-containing protein</fullName>
    </recommendedName>
</protein>
<dbReference type="SUPFAM" id="SSF50630">
    <property type="entry name" value="Acid proteases"/>
    <property type="match status" value="1"/>
</dbReference>